<feature type="transmembrane region" description="Helical" evidence="6">
    <location>
        <begin position="271"/>
        <end position="293"/>
    </location>
</feature>
<dbReference type="Gene3D" id="1.20.1250.20">
    <property type="entry name" value="MFS general substrate transporter like domains"/>
    <property type="match status" value="2"/>
</dbReference>
<evidence type="ECO:0000259" key="7">
    <source>
        <dbReference type="PROSITE" id="PS50850"/>
    </source>
</evidence>
<evidence type="ECO:0000256" key="1">
    <source>
        <dbReference type="ARBA" id="ARBA00004651"/>
    </source>
</evidence>
<feature type="transmembrane region" description="Helical" evidence="6">
    <location>
        <begin position="387"/>
        <end position="406"/>
    </location>
</feature>
<dbReference type="Proteomes" id="UP001486565">
    <property type="component" value="Chromosome"/>
</dbReference>
<dbReference type="PANTHER" id="PTHR23526:SF1">
    <property type="entry name" value="MAJOR FACILITATOR SUPERFAMILY MFS_1"/>
    <property type="match status" value="1"/>
</dbReference>
<feature type="transmembrane region" description="Helical" evidence="6">
    <location>
        <begin position="157"/>
        <end position="178"/>
    </location>
</feature>
<sequence>MEIAKNQEFIEKHLKKNMVLSTLDGVFFAFGSGMVPLATTIVYFVSYYIQNNILIGLLTTMSTVLINLPQIFMAKYLESKPNDLKVLCRVSLLQRLPWFFMGCSIFFIKDSRWMIFSIYIIYGLYSLFTGLSNVTWNDMMAKIIPIRIRGRFFGIRTAITSCAEFLGSLLCVLMLSFFVFPYNYGVVFILVGCFMMFSYIALMQTKEPDFVRNAKRQPFIEYAKDLLIILREDKNFTFAVCSIGLATLANAAANFRIVYAKTILPITPKDVALLTALWLISRSIFSIVWGILTDKKGYKFTMMAGHFVYLISYLCMNFIGGMGMLSFIFILHGAGESVVLAIQPNFIISLGGEDKRATYLGLAAILFTPLSALGPVLMGLLIDGLSYQAAFLGAGLLMAGMILTMYKKVDILK</sequence>
<dbReference type="Pfam" id="PF07690">
    <property type="entry name" value="MFS_1"/>
    <property type="match status" value="1"/>
</dbReference>
<dbReference type="InterPro" id="IPR036259">
    <property type="entry name" value="MFS_trans_sf"/>
</dbReference>
<feature type="domain" description="Major facilitator superfamily (MFS) profile" evidence="7">
    <location>
        <begin position="169"/>
        <end position="413"/>
    </location>
</feature>
<feature type="transmembrane region" description="Helical" evidence="6">
    <location>
        <begin position="184"/>
        <end position="202"/>
    </location>
</feature>
<feature type="transmembrane region" description="Helical" evidence="6">
    <location>
        <begin position="21"/>
        <end position="47"/>
    </location>
</feature>
<dbReference type="InterPro" id="IPR011701">
    <property type="entry name" value="MFS"/>
</dbReference>
<dbReference type="PANTHER" id="PTHR23526">
    <property type="entry name" value="INTEGRAL MEMBRANE TRANSPORT PROTEIN-RELATED"/>
    <property type="match status" value="1"/>
</dbReference>
<protein>
    <submittedName>
        <fullName evidence="8">MFS transporter</fullName>
    </submittedName>
</protein>
<evidence type="ECO:0000256" key="6">
    <source>
        <dbReference type="SAM" id="Phobius"/>
    </source>
</evidence>
<organism evidence="8 9">
    <name type="scientific">Defluviitalea saccharophila</name>
    <dbReference type="NCBI Taxonomy" id="879970"/>
    <lineage>
        <taxon>Bacteria</taxon>
        <taxon>Bacillati</taxon>
        <taxon>Bacillota</taxon>
        <taxon>Clostridia</taxon>
        <taxon>Lachnospirales</taxon>
        <taxon>Defluviitaleaceae</taxon>
        <taxon>Defluviitalea</taxon>
    </lineage>
</organism>
<feature type="transmembrane region" description="Helical" evidence="6">
    <location>
        <begin position="300"/>
        <end position="319"/>
    </location>
</feature>
<dbReference type="PROSITE" id="PS50850">
    <property type="entry name" value="MFS"/>
    <property type="match status" value="1"/>
</dbReference>
<keyword evidence="2" id="KW-0813">Transport</keyword>
<feature type="transmembrane region" description="Helical" evidence="6">
    <location>
        <begin position="53"/>
        <end position="74"/>
    </location>
</feature>
<keyword evidence="4 6" id="KW-1133">Transmembrane helix</keyword>
<feature type="transmembrane region" description="Helical" evidence="6">
    <location>
        <begin position="236"/>
        <end position="259"/>
    </location>
</feature>
<evidence type="ECO:0000256" key="5">
    <source>
        <dbReference type="ARBA" id="ARBA00023136"/>
    </source>
</evidence>
<accession>A0ABZ2Y1J0</accession>
<comment type="subcellular location">
    <subcellularLocation>
        <location evidence="1">Cell membrane</location>
        <topology evidence="1">Multi-pass membrane protein</topology>
    </subcellularLocation>
</comment>
<evidence type="ECO:0000313" key="9">
    <source>
        <dbReference type="Proteomes" id="UP001486565"/>
    </source>
</evidence>
<feature type="transmembrane region" description="Helical" evidence="6">
    <location>
        <begin position="359"/>
        <end position="381"/>
    </location>
</feature>
<evidence type="ECO:0000256" key="4">
    <source>
        <dbReference type="ARBA" id="ARBA00022989"/>
    </source>
</evidence>
<dbReference type="SUPFAM" id="SSF103473">
    <property type="entry name" value="MFS general substrate transporter"/>
    <property type="match status" value="1"/>
</dbReference>
<feature type="transmembrane region" description="Helical" evidence="6">
    <location>
        <begin position="325"/>
        <end position="347"/>
    </location>
</feature>
<evidence type="ECO:0000313" key="8">
    <source>
        <dbReference type="EMBL" id="WZL69157.1"/>
    </source>
</evidence>
<keyword evidence="3 6" id="KW-0812">Transmembrane</keyword>
<dbReference type="InterPro" id="IPR020846">
    <property type="entry name" value="MFS_dom"/>
</dbReference>
<evidence type="ECO:0000256" key="3">
    <source>
        <dbReference type="ARBA" id="ARBA00022692"/>
    </source>
</evidence>
<dbReference type="EMBL" id="CP121687">
    <property type="protein sequence ID" value="WZL69157.1"/>
    <property type="molecule type" value="Genomic_DNA"/>
</dbReference>
<evidence type="ECO:0000256" key="2">
    <source>
        <dbReference type="ARBA" id="ARBA00022448"/>
    </source>
</evidence>
<feature type="transmembrane region" description="Helical" evidence="6">
    <location>
        <begin position="114"/>
        <end position="136"/>
    </location>
</feature>
<proteinExistence type="predicted"/>
<gene>
    <name evidence="8" type="ORF">QBE51_10150</name>
</gene>
<name>A0ABZ2Y1J0_9FIRM</name>
<dbReference type="InterPro" id="IPR052528">
    <property type="entry name" value="Sugar_transport-like"/>
</dbReference>
<reference evidence="8 9" key="1">
    <citation type="submission" date="2023-03" db="EMBL/GenBank/DDBJ databases">
        <title>Novel Species.</title>
        <authorList>
            <person name="Ma S."/>
        </authorList>
    </citation>
    <scope>NUCLEOTIDE SEQUENCE [LARGE SCALE GENOMIC DNA]</scope>
    <source>
        <strain evidence="8 9">LIND6LT2</strain>
    </source>
</reference>
<keyword evidence="9" id="KW-1185">Reference proteome</keyword>
<dbReference type="RefSeq" id="WP_341876165.1">
    <property type="nucleotide sequence ID" value="NZ_CP121687.1"/>
</dbReference>
<keyword evidence="5 6" id="KW-0472">Membrane</keyword>